<proteinExistence type="predicted"/>
<protein>
    <submittedName>
        <fullName evidence="1">Uncharacterized protein</fullName>
    </submittedName>
</protein>
<keyword evidence="2" id="KW-1185">Reference proteome</keyword>
<reference evidence="1 2" key="1">
    <citation type="journal article" date="2023" name="Insect Mol. Biol.">
        <title>Genome sequencing provides insights into the evolution of gene families encoding plant cell wall-degrading enzymes in longhorned beetles.</title>
        <authorList>
            <person name="Shin N.R."/>
            <person name="Okamura Y."/>
            <person name="Kirsch R."/>
            <person name="Pauchet Y."/>
        </authorList>
    </citation>
    <scope>NUCLEOTIDE SEQUENCE [LARGE SCALE GENOMIC DNA]</scope>
    <source>
        <strain evidence="1">EAD_L_NR</strain>
    </source>
</reference>
<gene>
    <name evidence="1" type="ORF">NQ315_000399</name>
</gene>
<dbReference type="Proteomes" id="UP001159042">
    <property type="component" value="Unassembled WGS sequence"/>
</dbReference>
<dbReference type="AlphaFoldDB" id="A0AAV8VLM8"/>
<organism evidence="1 2">
    <name type="scientific">Exocentrus adspersus</name>
    <dbReference type="NCBI Taxonomy" id="1586481"/>
    <lineage>
        <taxon>Eukaryota</taxon>
        <taxon>Metazoa</taxon>
        <taxon>Ecdysozoa</taxon>
        <taxon>Arthropoda</taxon>
        <taxon>Hexapoda</taxon>
        <taxon>Insecta</taxon>
        <taxon>Pterygota</taxon>
        <taxon>Neoptera</taxon>
        <taxon>Endopterygota</taxon>
        <taxon>Coleoptera</taxon>
        <taxon>Polyphaga</taxon>
        <taxon>Cucujiformia</taxon>
        <taxon>Chrysomeloidea</taxon>
        <taxon>Cerambycidae</taxon>
        <taxon>Lamiinae</taxon>
        <taxon>Acanthocinini</taxon>
        <taxon>Exocentrus</taxon>
    </lineage>
</organism>
<name>A0AAV8VLM8_9CUCU</name>
<dbReference type="EMBL" id="JANEYG010000057">
    <property type="protein sequence ID" value="KAJ8915147.1"/>
    <property type="molecule type" value="Genomic_DNA"/>
</dbReference>
<accession>A0AAV8VLM8</accession>
<evidence type="ECO:0000313" key="2">
    <source>
        <dbReference type="Proteomes" id="UP001159042"/>
    </source>
</evidence>
<comment type="caution">
    <text evidence="1">The sequence shown here is derived from an EMBL/GenBank/DDBJ whole genome shotgun (WGS) entry which is preliminary data.</text>
</comment>
<evidence type="ECO:0000313" key="1">
    <source>
        <dbReference type="EMBL" id="KAJ8915147.1"/>
    </source>
</evidence>
<sequence length="121" mass="13976">MWLCRSECYQNKQKHIKTTSSVVQRVFRVERDCPSTLERDISLHFEAKVTKRSQVLDYTNRFNVKIVQNLLICTYCLKNRISPSASKLARKTLAFTPKAELHPSLSQYSQNSKVKPLLTGS</sequence>